<dbReference type="GO" id="GO:0003677">
    <property type="term" value="F:DNA binding"/>
    <property type="evidence" value="ECO:0007669"/>
    <property type="project" value="InterPro"/>
</dbReference>
<reference evidence="3" key="1">
    <citation type="journal article" date="2020" name="Nature">
        <title>Giant virus diversity and host interactions through global metagenomics.</title>
        <authorList>
            <person name="Schulz F."/>
            <person name="Roux S."/>
            <person name="Paez-Espino D."/>
            <person name="Jungbluth S."/>
            <person name="Walsh D.A."/>
            <person name="Denef V.J."/>
            <person name="McMahon K.D."/>
            <person name="Konstantinidis K.T."/>
            <person name="Eloe-Fadrosh E.A."/>
            <person name="Kyrpides N.C."/>
            <person name="Woyke T."/>
        </authorList>
    </citation>
    <scope>NUCLEOTIDE SEQUENCE</scope>
    <source>
        <strain evidence="3">GVMAG-M-3300027747-57</strain>
    </source>
</reference>
<organism evidence="3">
    <name type="scientific">viral metagenome</name>
    <dbReference type="NCBI Taxonomy" id="1070528"/>
    <lineage>
        <taxon>unclassified sequences</taxon>
        <taxon>metagenomes</taxon>
        <taxon>organismal metagenomes</taxon>
    </lineage>
</organism>
<dbReference type="InterPro" id="IPR017956">
    <property type="entry name" value="AT_hook_DNA-bd_motif"/>
</dbReference>
<dbReference type="InterPro" id="IPR014001">
    <property type="entry name" value="Helicase_ATP-bd"/>
</dbReference>
<feature type="domain" description="Helicase ATP-binding" evidence="2">
    <location>
        <begin position="561"/>
        <end position="632"/>
    </location>
</feature>
<sequence>MNDKDNSPKNVTKKGRGRPPNAKNKKKDLIEKTSPANVTKKRRGRPSKTIVPNIVENISSIINNAVELHPVTGISKENEILKSLLKESSEPITEPIINKKTKIILRKDNTEQYILDLLSKSGCDKNYQYKPEQFERYNELKKMPANSSNPNKQTLKTELAKLLKVPLDALEHTKKYGIPTTADFVKIILCLENYFKENEVKPSIVPLPTSDEQLPPKEEAVTENTKIENSEDPQKVFDTISKNFTNIFSDKSSKKDDEKLDFEEKKDIEEKIDIEENNGEEKRKIFEDEIDNTQTITPDINIELPEIDNIDKSILEKEQEDLPVPNDIESTNYNTYLFNKEIKEHENIKTNESFQFLYPEINDPDFNIKIEKHKEFNDTKYDGNTSYDFEEHAKKLCNTDFELSPHQLFVKNFLSIQTPYNCLLLYHGLGTGKTCSSIGIAEDMRAYMMQVGLTQPILIIASPNVQQNYRLQLFDERKLKLESGLWKLNTCVGESLIREVNPTNILGIPKDRITSEINSIIDKYYRFMGYIELANYIKRITKMPEGSRFSAAELKELKLKRIRKYFDNRLIVIDEVHNIHISDKNKQEGKTAMLLMDVARYTTSMRLLLLSATPMYNNYNEIIWLTNLINLVNKQSTIRESDIFDKDGKFKDKSDKTDKKIEDGRELLTRKLIGSISYVRGENPYTFPYRIYPDVFSPENSLQTVHENNEYPTKQMNGREIDGKLENIPVFLSEIGEYQAKGYDFIIKHMRNKSTNVVNKFGVEREMPSFENMDVFGYIHLMKPIEALDIVFPSAQLDNLTAKSEEPNEFEDKQNEDLINQYIGKKGLANTMNYTIQKSPYPNIYNFEYKPTILNNVNHGRFFHPDKIGKYSNKIAKICECIKKSKGIVLIFSQYIEGSIIPIALALEEMGINRFCSKSTHAKSLFKTPPTEPIDAITMKPKSQFIQENKASEFNPARYVMITGNGGISPNNLEDIKYVTNTNNINGEKVKVVIISKAGSEGLDFKCIRQIHILDPWYNMSRIEQIIGRGVRNFSHCMLKDFKDRNVEIYLHSTLPRNDEETADLYVYRYAEKKAKQIGEVTRLLKEISVDCLLNIGQHNFTMKQLQTLSESKIIKIRLSSKADELIDYQVGDRDYSELCDYDECPDEFKCSPHSETKEIIKDTYSEDYGKMNYTSIVKRIRDLFKKKIAYTREQLIQEIKIIKEYPEDQIDFALSRFINNKTEYIYDEHGRPGYLINRDQYYAFQPIEITDESSSVFDRSIPVDYKRNLLEIELNKSHHAPATVELVGNEQEYIRKKYNEILIDMNNKFSSIETAKYEKIQQKFNKNTDWYINFGYVYDFLLDKHKIRTDLLNKYIIYHYLDSLSLNDRLFIVRYYYSGEKSVLDSLSNEKYIQNYFNEKIVKVRGMNAIILATDNDNDEVQNKVFIQNDSENSWTWLEADKDDQLIAKKQSANFLYVRLSILNRYFGFMQALKENIVFKILDKNSKIKIGSVCNVEVKKDVIKRINFISNIKYSDSEPDSEINVNSKDIIKPGLCVVLEILLRYYDEIKKDNKRWFLNTEQMPYE</sequence>
<proteinExistence type="predicted"/>
<dbReference type="SMART" id="SM00384">
    <property type="entry name" value="AT_hook"/>
    <property type="match status" value="2"/>
</dbReference>
<evidence type="ECO:0000313" key="3">
    <source>
        <dbReference type="EMBL" id="QHU06242.1"/>
    </source>
</evidence>
<dbReference type="Pfam" id="PF00271">
    <property type="entry name" value="Helicase_C"/>
    <property type="match status" value="1"/>
</dbReference>
<dbReference type="InterPro" id="IPR038718">
    <property type="entry name" value="SNF2-like_sf"/>
</dbReference>
<dbReference type="SUPFAM" id="SSF52540">
    <property type="entry name" value="P-loop containing nucleoside triphosphate hydrolases"/>
    <property type="match status" value="2"/>
</dbReference>
<evidence type="ECO:0000259" key="2">
    <source>
        <dbReference type="PROSITE" id="PS51192"/>
    </source>
</evidence>
<dbReference type="PROSITE" id="PS51192">
    <property type="entry name" value="HELICASE_ATP_BIND_1"/>
    <property type="match status" value="1"/>
</dbReference>
<dbReference type="Gene3D" id="3.40.50.300">
    <property type="entry name" value="P-loop containing nucleotide triphosphate hydrolases"/>
    <property type="match status" value="1"/>
</dbReference>
<dbReference type="EMBL" id="MN740431">
    <property type="protein sequence ID" value="QHU06242.1"/>
    <property type="molecule type" value="Genomic_DNA"/>
</dbReference>
<accession>A0A6C0JKQ9</accession>
<protein>
    <recommendedName>
        <fullName evidence="2">Helicase ATP-binding domain-containing protein</fullName>
    </recommendedName>
</protein>
<feature type="region of interest" description="Disordered" evidence="1">
    <location>
        <begin position="1"/>
        <end position="47"/>
    </location>
</feature>
<dbReference type="InterPro" id="IPR027417">
    <property type="entry name" value="P-loop_NTPase"/>
</dbReference>
<evidence type="ECO:0000256" key="1">
    <source>
        <dbReference type="SAM" id="MobiDB-lite"/>
    </source>
</evidence>
<dbReference type="InterPro" id="IPR001650">
    <property type="entry name" value="Helicase_C-like"/>
</dbReference>
<dbReference type="SMART" id="SM00490">
    <property type="entry name" value="HELICc"/>
    <property type="match status" value="1"/>
</dbReference>
<dbReference type="Gene3D" id="3.40.50.10810">
    <property type="entry name" value="Tandem AAA-ATPase domain"/>
    <property type="match status" value="1"/>
</dbReference>
<name>A0A6C0JKQ9_9ZZZZ</name>